<dbReference type="InterPro" id="IPR019639">
    <property type="entry name" value="DUF2505"/>
</dbReference>
<proteinExistence type="predicted"/>
<gene>
    <name evidence="1" type="ORF">UFOPK3662_00094</name>
</gene>
<dbReference type="EMBL" id="CAFBMW010000001">
    <property type="protein sequence ID" value="CAB4912685.1"/>
    <property type="molecule type" value="Genomic_DNA"/>
</dbReference>
<reference evidence="1" key="1">
    <citation type="submission" date="2020-05" db="EMBL/GenBank/DDBJ databases">
        <authorList>
            <person name="Chiriac C."/>
            <person name="Salcher M."/>
            <person name="Ghai R."/>
            <person name="Kavagutti S V."/>
        </authorList>
    </citation>
    <scope>NUCLEOTIDE SEQUENCE</scope>
</reference>
<organism evidence="1">
    <name type="scientific">freshwater metagenome</name>
    <dbReference type="NCBI Taxonomy" id="449393"/>
    <lineage>
        <taxon>unclassified sequences</taxon>
        <taxon>metagenomes</taxon>
        <taxon>ecological metagenomes</taxon>
    </lineage>
</organism>
<name>A0A6J7H847_9ZZZZ</name>
<evidence type="ECO:0000313" key="1">
    <source>
        <dbReference type="EMBL" id="CAB4912685.1"/>
    </source>
</evidence>
<dbReference type="AlphaFoldDB" id="A0A6J7H847"/>
<protein>
    <submittedName>
        <fullName evidence="1">Unannotated protein</fullName>
    </submittedName>
</protein>
<dbReference type="Pfam" id="PF10698">
    <property type="entry name" value="DUF2505"/>
    <property type="match status" value="1"/>
</dbReference>
<accession>A0A6J7H847</accession>
<sequence length="159" mass="17001">MMGAMKKLSKKLTYDASADAVAAMLDDPAFREAVLERQRVKRGSVAIDGDVARIEQVRSADDIPSFAKKFVGDEIVIVQTETWTSAHGADVELAIPGKPGEAVGTLVLVESGDTTTETVELDVSVKIPLVGGKIEAMIADMIGHALDVEHQVGVEWLSR</sequence>